<evidence type="ECO:0000256" key="1">
    <source>
        <dbReference type="SAM" id="Phobius"/>
    </source>
</evidence>
<dbReference type="InterPro" id="IPR000160">
    <property type="entry name" value="GGDEF_dom"/>
</dbReference>
<evidence type="ECO:0000313" key="5">
    <source>
        <dbReference type="Proteomes" id="UP001430804"/>
    </source>
</evidence>
<dbReference type="SMART" id="SM00052">
    <property type="entry name" value="EAL"/>
    <property type="match status" value="1"/>
</dbReference>
<feature type="domain" description="EAL" evidence="2">
    <location>
        <begin position="273"/>
        <end position="524"/>
    </location>
</feature>
<dbReference type="CDD" id="cd01949">
    <property type="entry name" value="GGDEF"/>
    <property type="match status" value="1"/>
</dbReference>
<keyword evidence="1" id="KW-1133">Transmembrane helix</keyword>
<organism evidence="4 5">
    <name type="scientific">Pseudohoeflea coraliihabitans</name>
    <dbReference type="NCBI Taxonomy" id="2860393"/>
    <lineage>
        <taxon>Bacteria</taxon>
        <taxon>Pseudomonadati</taxon>
        <taxon>Pseudomonadota</taxon>
        <taxon>Alphaproteobacteria</taxon>
        <taxon>Hyphomicrobiales</taxon>
        <taxon>Rhizobiaceae</taxon>
        <taxon>Pseudohoeflea</taxon>
    </lineage>
</organism>
<keyword evidence="4" id="KW-0808">Transferase</keyword>
<dbReference type="NCBIfam" id="TIGR00254">
    <property type="entry name" value="GGDEF"/>
    <property type="match status" value="1"/>
</dbReference>
<dbReference type="Pfam" id="PF00990">
    <property type="entry name" value="GGDEF"/>
    <property type="match status" value="1"/>
</dbReference>
<sequence length="547" mass="58060">MMLKRNLPDMGWRYAFAGSALGAVAPLAFAAGALASAGFSHGLLAFPAMAIGLAATTALATGGIGGVMASRFGRQLERRARFAEAERAGTRDLYHTAYHDALTGLGNRHALSRDFPAFAAPRSDAAERTADQAVVLVMDLDRFKFINDTMGHLAGDAVLRALTTRLRDGCGRDSRIYRLGGDEFVILMQAPGNQALLAGIVRELIQGVFRPVHHAGTEIETAGSIGITFCPVEGDSLSACLRRADLALYEAKEAAGAAYCFYTDEMERDDRSRRRTELDLRQGVESGALRIDYQPILEAGSLQPRAYRAQIGWTHPEHGEIAPQLFMAMARESGTMALVEQWHLRQVLDDAAGWPAEIAVVLRISVEEVARPSFASQFAQMLSQRKVAATRIVFEVEFGNASARLIGQARGLLETLQAMGVRIAAKAITRGAGDLDPVAAEPVGLWQADLNDLRAVAKGLSLSDTLKAVSDLAAAVGVQLCFQNVDSEGDLALVSQLPDALVDGRIAGPGLSNAEVAAMAGIHSPPAVLSAGNVCSLPLSVALAAAH</sequence>
<proteinExistence type="predicted"/>
<feature type="domain" description="GGDEF" evidence="3">
    <location>
        <begin position="131"/>
        <end position="264"/>
    </location>
</feature>
<dbReference type="PROSITE" id="PS50883">
    <property type="entry name" value="EAL"/>
    <property type="match status" value="1"/>
</dbReference>
<keyword evidence="4" id="KW-0548">Nucleotidyltransferase</keyword>
<dbReference type="EC" id="2.7.7.65" evidence="4"/>
<dbReference type="CDD" id="cd01948">
    <property type="entry name" value="EAL"/>
    <property type="match status" value="1"/>
</dbReference>
<dbReference type="InterPro" id="IPR052155">
    <property type="entry name" value="Biofilm_reg_signaling"/>
</dbReference>
<dbReference type="Proteomes" id="UP001430804">
    <property type="component" value="Unassembled WGS sequence"/>
</dbReference>
<protein>
    <submittedName>
        <fullName evidence="4">Diguanylate cyclase</fullName>
        <ecNumber evidence="4">2.7.7.65</ecNumber>
    </submittedName>
</protein>
<keyword evidence="1" id="KW-0472">Membrane</keyword>
<dbReference type="PANTHER" id="PTHR44757">
    <property type="entry name" value="DIGUANYLATE CYCLASE DGCP"/>
    <property type="match status" value="1"/>
</dbReference>
<dbReference type="SMART" id="SM00267">
    <property type="entry name" value="GGDEF"/>
    <property type="match status" value="1"/>
</dbReference>
<name>A0ABS6WJ31_9HYPH</name>
<dbReference type="GO" id="GO:0052621">
    <property type="term" value="F:diguanylate cyclase activity"/>
    <property type="evidence" value="ECO:0007669"/>
    <property type="project" value="UniProtKB-EC"/>
</dbReference>
<evidence type="ECO:0000313" key="4">
    <source>
        <dbReference type="EMBL" id="MBW3095936.1"/>
    </source>
</evidence>
<dbReference type="EMBL" id="JAHWQX010000001">
    <property type="protein sequence ID" value="MBW3095936.1"/>
    <property type="molecule type" value="Genomic_DNA"/>
</dbReference>
<feature type="transmembrane region" description="Helical" evidence="1">
    <location>
        <begin position="46"/>
        <end position="69"/>
    </location>
</feature>
<reference evidence="4" key="1">
    <citation type="submission" date="2021-07" db="EMBL/GenBank/DDBJ databases">
        <title>Pseudohoeflea marina sp. nov. a polyhydroxyalcanoate-producing bacterium.</title>
        <authorList>
            <person name="Zheng W."/>
            <person name="Yu S."/>
            <person name="Huang Y."/>
        </authorList>
    </citation>
    <scope>NUCLEOTIDE SEQUENCE</scope>
    <source>
        <strain evidence="4">DP4N28-3</strain>
    </source>
</reference>
<keyword evidence="1" id="KW-0812">Transmembrane</keyword>
<comment type="caution">
    <text evidence="4">The sequence shown here is derived from an EMBL/GenBank/DDBJ whole genome shotgun (WGS) entry which is preliminary data.</text>
</comment>
<evidence type="ECO:0000259" key="2">
    <source>
        <dbReference type="PROSITE" id="PS50883"/>
    </source>
</evidence>
<dbReference type="Pfam" id="PF00563">
    <property type="entry name" value="EAL"/>
    <property type="match status" value="1"/>
</dbReference>
<accession>A0ABS6WJ31</accession>
<evidence type="ECO:0000259" key="3">
    <source>
        <dbReference type="PROSITE" id="PS50887"/>
    </source>
</evidence>
<dbReference type="RefSeq" id="WP_219157696.1">
    <property type="nucleotide sequence ID" value="NZ_JAHWQX010000001.1"/>
</dbReference>
<dbReference type="InterPro" id="IPR001633">
    <property type="entry name" value="EAL_dom"/>
</dbReference>
<dbReference type="PANTHER" id="PTHR44757:SF2">
    <property type="entry name" value="BIOFILM ARCHITECTURE MAINTENANCE PROTEIN MBAA"/>
    <property type="match status" value="1"/>
</dbReference>
<keyword evidence="5" id="KW-1185">Reference proteome</keyword>
<dbReference type="PROSITE" id="PS50887">
    <property type="entry name" value="GGDEF"/>
    <property type="match status" value="1"/>
</dbReference>
<gene>
    <name evidence="4" type="ORF">KY465_01445</name>
</gene>